<evidence type="ECO:0000256" key="2">
    <source>
        <dbReference type="SAM" id="MobiDB-lite"/>
    </source>
</evidence>
<feature type="coiled-coil region" evidence="1">
    <location>
        <begin position="239"/>
        <end position="368"/>
    </location>
</feature>
<name>A0AAD1U3L0_EUPCR</name>
<keyword evidence="1" id="KW-0175">Coiled coil</keyword>
<feature type="region of interest" description="Disordered" evidence="2">
    <location>
        <begin position="408"/>
        <end position="453"/>
    </location>
</feature>
<dbReference type="EMBL" id="CAMPGE010002835">
    <property type="protein sequence ID" value="CAI2361647.1"/>
    <property type="molecule type" value="Genomic_DNA"/>
</dbReference>
<evidence type="ECO:0000256" key="1">
    <source>
        <dbReference type="SAM" id="Coils"/>
    </source>
</evidence>
<comment type="caution">
    <text evidence="3">The sequence shown here is derived from an EMBL/GenBank/DDBJ whole genome shotgun (WGS) entry which is preliminary data.</text>
</comment>
<evidence type="ECO:0000313" key="3">
    <source>
        <dbReference type="EMBL" id="CAI2361647.1"/>
    </source>
</evidence>
<proteinExistence type="predicted"/>
<accession>A0AAD1U3L0</accession>
<reference evidence="3" key="1">
    <citation type="submission" date="2023-07" db="EMBL/GenBank/DDBJ databases">
        <authorList>
            <consortium name="AG Swart"/>
            <person name="Singh M."/>
            <person name="Singh A."/>
            <person name="Seah K."/>
            <person name="Emmerich C."/>
        </authorList>
    </citation>
    <scope>NUCLEOTIDE SEQUENCE</scope>
    <source>
        <strain evidence="3">DP1</strain>
    </source>
</reference>
<protein>
    <submittedName>
        <fullName evidence="3">Uncharacterized protein</fullName>
    </submittedName>
</protein>
<dbReference type="AlphaFoldDB" id="A0AAD1U3L0"/>
<dbReference type="Gene3D" id="3.40.50.300">
    <property type="entry name" value="P-loop containing nucleotide triphosphate hydrolases"/>
    <property type="match status" value="1"/>
</dbReference>
<keyword evidence="4" id="KW-1185">Reference proteome</keyword>
<sequence>MDSEKMPKTLSNRILSMEKPFNNKARMTFLNSQRIQCPMMDVSDKENNFLTHNQENCCYITDSDEEGSSIRNDRSGRDDSQDLCQRINNLMKKTRMNSLQRKNHTVNDRKQSLNVSYHKPLTPKEKPIFHQYQEEKDIFINTKHDYILPFKSPNLQCENTYQAELPDQMHIPFKTSSDLSKAMKNPTCDSIYSPHSLCNPRMTESMMSNVNPMSIGGGNQNTFELDQERISIPKDTKKYKLYKNKCKAYVKKINKLQQKNKELEFKVNFYEQKNKELSDLPKAMAIAMKGRKSSVSKNSDKFKTEKKKLLKKCKDLENLNKVYSKEIETLKKKLNSKTHQIKVHQEESEELKIKIKKFNSDIDEYKRTNAVLLEAQMKDVDINNRLQIEKIQKLQNYIKELHSTLGERAQARSNRMPLKERPVNSSARQVPLLPVSIYTNPDDSDESKSQNSKVALVHQVYDKYK</sequence>
<dbReference type="Proteomes" id="UP001295684">
    <property type="component" value="Unassembled WGS sequence"/>
</dbReference>
<evidence type="ECO:0000313" key="4">
    <source>
        <dbReference type="Proteomes" id="UP001295684"/>
    </source>
</evidence>
<dbReference type="InterPro" id="IPR027417">
    <property type="entry name" value="P-loop_NTPase"/>
</dbReference>
<gene>
    <name evidence="3" type="ORF">ECRASSUSDP1_LOCUS2959</name>
</gene>
<organism evidence="3 4">
    <name type="scientific">Euplotes crassus</name>
    <dbReference type="NCBI Taxonomy" id="5936"/>
    <lineage>
        <taxon>Eukaryota</taxon>
        <taxon>Sar</taxon>
        <taxon>Alveolata</taxon>
        <taxon>Ciliophora</taxon>
        <taxon>Intramacronucleata</taxon>
        <taxon>Spirotrichea</taxon>
        <taxon>Hypotrichia</taxon>
        <taxon>Euplotida</taxon>
        <taxon>Euplotidae</taxon>
        <taxon>Moneuplotes</taxon>
    </lineage>
</organism>